<dbReference type="SMART" id="SM00060">
    <property type="entry name" value="FN3"/>
    <property type="match status" value="3"/>
</dbReference>
<accession>A0AAN7PM98</accession>
<dbReference type="GO" id="GO:0004725">
    <property type="term" value="F:protein tyrosine phosphatase activity"/>
    <property type="evidence" value="ECO:0007669"/>
    <property type="project" value="UniProtKB-EC"/>
</dbReference>
<dbReference type="InterPro" id="IPR000242">
    <property type="entry name" value="PTP_cat"/>
</dbReference>
<evidence type="ECO:0000313" key="15">
    <source>
        <dbReference type="EMBL" id="KAK4886076.1"/>
    </source>
</evidence>
<keyword evidence="7 11" id="KW-1133">Transmembrane helix</keyword>
<keyword evidence="16" id="KW-1185">Reference proteome</keyword>
<dbReference type="PROSITE" id="PS50853">
    <property type="entry name" value="FN3"/>
    <property type="match status" value="2"/>
</dbReference>
<dbReference type="PANTHER" id="PTHR46957">
    <property type="entry name" value="CYTOKINE RECEPTOR"/>
    <property type="match status" value="1"/>
</dbReference>
<reference evidence="16" key="1">
    <citation type="submission" date="2023-01" db="EMBL/GenBank/DDBJ databases">
        <title>Key to firefly adult light organ development and bioluminescence: homeobox transcription factors regulate luciferase expression and transportation to peroxisome.</title>
        <authorList>
            <person name="Fu X."/>
        </authorList>
    </citation>
    <scope>NUCLEOTIDE SEQUENCE [LARGE SCALE GENOMIC DNA]</scope>
</reference>
<comment type="catalytic activity">
    <reaction evidence="10">
        <text>O-phospho-L-tyrosyl-[protein] + H2O = L-tyrosyl-[protein] + phosphate</text>
        <dbReference type="Rhea" id="RHEA:10684"/>
        <dbReference type="Rhea" id="RHEA-COMP:10136"/>
        <dbReference type="Rhea" id="RHEA-COMP:20101"/>
        <dbReference type="ChEBI" id="CHEBI:15377"/>
        <dbReference type="ChEBI" id="CHEBI:43474"/>
        <dbReference type="ChEBI" id="CHEBI:46858"/>
        <dbReference type="ChEBI" id="CHEBI:61978"/>
        <dbReference type="EC" id="3.1.3.48"/>
    </reaction>
</comment>
<dbReference type="GO" id="GO:0009653">
    <property type="term" value="P:anatomical structure morphogenesis"/>
    <property type="evidence" value="ECO:0007669"/>
    <property type="project" value="UniProtKB-ARBA"/>
</dbReference>
<evidence type="ECO:0000256" key="3">
    <source>
        <dbReference type="ARBA" id="ARBA00022692"/>
    </source>
</evidence>
<gene>
    <name evidence="15" type="ORF">RN001_002347</name>
</gene>
<dbReference type="GO" id="GO:0016020">
    <property type="term" value="C:membrane"/>
    <property type="evidence" value="ECO:0007669"/>
    <property type="project" value="UniProtKB-SubCell"/>
</dbReference>
<keyword evidence="6" id="KW-0904">Protein phosphatase</keyword>
<keyword evidence="5" id="KW-0378">Hydrolase</keyword>
<evidence type="ECO:0000256" key="6">
    <source>
        <dbReference type="ARBA" id="ARBA00022912"/>
    </source>
</evidence>
<organism evidence="15 16">
    <name type="scientific">Aquatica leii</name>
    <dbReference type="NCBI Taxonomy" id="1421715"/>
    <lineage>
        <taxon>Eukaryota</taxon>
        <taxon>Metazoa</taxon>
        <taxon>Ecdysozoa</taxon>
        <taxon>Arthropoda</taxon>
        <taxon>Hexapoda</taxon>
        <taxon>Insecta</taxon>
        <taxon>Pterygota</taxon>
        <taxon>Neoptera</taxon>
        <taxon>Endopterygota</taxon>
        <taxon>Coleoptera</taxon>
        <taxon>Polyphaga</taxon>
        <taxon>Elateriformia</taxon>
        <taxon>Elateroidea</taxon>
        <taxon>Lampyridae</taxon>
        <taxon>Luciolinae</taxon>
        <taxon>Aquatica</taxon>
    </lineage>
</organism>
<comment type="caution">
    <text evidence="15">The sequence shown here is derived from an EMBL/GenBank/DDBJ whole genome shotgun (WGS) entry which is preliminary data.</text>
</comment>
<evidence type="ECO:0000259" key="12">
    <source>
        <dbReference type="PROSITE" id="PS50055"/>
    </source>
</evidence>
<dbReference type="InterPro" id="IPR050713">
    <property type="entry name" value="RTP_Phos/Ushers"/>
</dbReference>
<dbReference type="InterPro" id="IPR036116">
    <property type="entry name" value="FN3_sf"/>
</dbReference>
<evidence type="ECO:0000313" key="16">
    <source>
        <dbReference type="Proteomes" id="UP001353858"/>
    </source>
</evidence>
<dbReference type="InterPro" id="IPR013783">
    <property type="entry name" value="Ig-like_fold"/>
</dbReference>
<evidence type="ECO:0000256" key="11">
    <source>
        <dbReference type="SAM" id="Phobius"/>
    </source>
</evidence>
<feature type="domain" description="Tyrosine-protein phosphatase" evidence="12">
    <location>
        <begin position="857"/>
        <end position="1114"/>
    </location>
</feature>
<dbReference type="PROSITE" id="PS50055">
    <property type="entry name" value="TYR_PHOSPHATASE_PTP"/>
    <property type="match status" value="1"/>
</dbReference>
<evidence type="ECO:0000256" key="10">
    <source>
        <dbReference type="ARBA" id="ARBA00051722"/>
    </source>
</evidence>
<keyword evidence="8 11" id="KW-0472">Membrane</keyword>
<dbReference type="InterPro" id="IPR003961">
    <property type="entry name" value="FN3_dom"/>
</dbReference>
<dbReference type="SUPFAM" id="SSF52799">
    <property type="entry name" value="(Phosphotyrosine protein) phosphatases II"/>
    <property type="match status" value="1"/>
</dbReference>
<evidence type="ECO:0000256" key="1">
    <source>
        <dbReference type="ARBA" id="ARBA00004167"/>
    </source>
</evidence>
<dbReference type="SUPFAM" id="SSF49265">
    <property type="entry name" value="Fibronectin type III"/>
    <property type="match status" value="2"/>
</dbReference>
<dbReference type="Pfam" id="PF00102">
    <property type="entry name" value="Y_phosphatase"/>
    <property type="match status" value="1"/>
</dbReference>
<evidence type="ECO:0000256" key="4">
    <source>
        <dbReference type="ARBA" id="ARBA00022729"/>
    </source>
</evidence>
<proteinExistence type="predicted"/>
<evidence type="ECO:0000256" key="5">
    <source>
        <dbReference type="ARBA" id="ARBA00022801"/>
    </source>
</evidence>
<keyword evidence="3 11" id="KW-0812">Transmembrane</keyword>
<dbReference type="FunFam" id="3.90.190.10:FF:000102">
    <property type="entry name" value="Receptor-type tyrosine-protein phosphatase"/>
    <property type="match status" value="1"/>
</dbReference>
<dbReference type="InterPro" id="IPR003595">
    <property type="entry name" value="Tyr_Pase_cat"/>
</dbReference>
<dbReference type="PANTHER" id="PTHR46957:SF3">
    <property type="entry name" value="CYTOKINE RECEPTOR"/>
    <property type="match status" value="1"/>
</dbReference>
<evidence type="ECO:0000256" key="8">
    <source>
        <dbReference type="ARBA" id="ARBA00023136"/>
    </source>
</evidence>
<name>A0AAN7PM98_9COLE</name>
<dbReference type="InterPro" id="IPR000387">
    <property type="entry name" value="Tyr_Pase_dom"/>
</dbReference>
<keyword evidence="4" id="KW-0732">Signal</keyword>
<comment type="subcellular location">
    <subcellularLocation>
        <location evidence="1">Membrane</location>
        <topology evidence="1">Single-pass membrane protein</topology>
    </subcellularLocation>
</comment>
<dbReference type="Pfam" id="PF00041">
    <property type="entry name" value="fn3"/>
    <property type="match status" value="2"/>
</dbReference>
<dbReference type="GO" id="GO:0048666">
    <property type="term" value="P:neuron development"/>
    <property type="evidence" value="ECO:0007669"/>
    <property type="project" value="UniProtKB-ARBA"/>
</dbReference>
<dbReference type="PROSITE" id="PS50056">
    <property type="entry name" value="TYR_PHOSPHATASE_2"/>
    <property type="match status" value="1"/>
</dbReference>
<evidence type="ECO:0000256" key="2">
    <source>
        <dbReference type="ARBA" id="ARBA00013064"/>
    </source>
</evidence>
<dbReference type="EC" id="3.1.3.48" evidence="2"/>
<evidence type="ECO:0000259" key="14">
    <source>
        <dbReference type="PROSITE" id="PS50853"/>
    </source>
</evidence>
<feature type="domain" description="Tyrosine specific protein phosphatases" evidence="13">
    <location>
        <begin position="1034"/>
        <end position="1105"/>
    </location>
</feature>
<dbReference type="SMART" id="SM00404">
    <property type="entry name" value="PTPc_motif"/>
    <property type="match status" value="1"/>
</dbReference>
<dbReference type="PRINTS" id="PR00700">
    <property type="entry name" value="PRTYPHPHTASE"/>
</dbReference>
<keyword evidence="9" id="KW-0325">Glycoprotein</keyword>
<feature type="domain" description="Fibronectin type-III" evidence="14">
    <location>
        <begin position="222"/>
        <end position="328"/>
    </location>
</feature>
<protein>
    <recommendedName>
        <fullName evidence="2">protein-tyrosine-phosphatase</fullName>
        <ecNumber evidence="2">3.1.3.48</ecNumber>
    </recommendedName>
</protein>
<evidence type="ECO:0000256" key="9">
    <source>
        <dbReference type="ARBA" id="ARBA00023180"/>
    </source>
</evidence>
<dbReference type="SMART" id="SM00194">
    <property type="entry name" value="PTPc"/>
    <property type="match status" value="1"/>
</dbReference>
<dbReference type="Proteomes" id="UP001353858">
    <property type="component" value="Unassembled WGS sequence"/>
</dbReference>
<feature type="transmembrane region" description="Helical" evidence="11">
    <location>
        <begin position="792"/>
        <end position="815"/>
    </location>
</feature>
<sequence>MSRKDKRYCIRLIGMIKHSEILHFNIINLLHVAVSNNYNSSTATLENIQKVIERWFRNAPDRKSGCANRQRTMLVLIAFLMIVSVCKSQDDNHKEDQLVDVSNFTCTSLDKVENIELLMENDQIFVNWKEPDYNGTCSIFYRLEMYNNHKEKVYSANTTQTAHIVDFKFIGCMIYNLTILPTSDNVEGTITEISVIFSRNCKQKQAVCIFFLHFNDDFVPAVPGSPILKSVSLATNTSFTIAWDLPLHIPGILKTFNITVIEKRPLYFLPDYCNITTEKYYGGEVNGSELMYTVTDLLPSWEYEVFVTAKTIEYGAASEAKLIQTLGGIPEDPRDVNFDVMSIELPEHKIQLKLNWSFPCLANGIITSFKIYLVGYPLVDLHVGEKKETKIVYESNTTEYNTLFENLEPAFNYTIILKSVTIDGLESDGVILEFKTPGSFPQIPIIEKVVNVTSTSFTLQWLEPQRKNGKLDGYFIYLFTNRINDYILEGCPVDLKLNIFESVLPNRTTFTFENASPGFNYTVIMHASTEGKNGSNVTFYIRTLDAEPEEVRDLNFVFINRHQEYYNGNITVNFKPPCNFNGNFQYIEINLNGSRLNKKQHFISQKINFLLPEYNYRMEIWPQYKYQLIVQVVTKHYVKNTTKNFVSPSGVPLLTNYHMQSPIAISSSQAKFNMSKFLFDDSYGDVMYYAVIVGQRLYEEKPMFGYWEGNEETWPVVTSSESNEGMQPHALTPKFWNPFQGTNASEYTYIIQESILRPNIWYNVKVRGLTNHGYRDTSELMFKLPEDYDVSALIFGIIFGILGTAILLGSVFILWRKRKRWAKKKESIKSISLNPMPISIKSFPQYYSELSNDGDKLKQEYTLLINKSNEITLPCSHGMIPENKKKNRYTNVIAYDHSRVKLKEVAEDDLDYINASYVKGYSGNIEYIATQGPLEHTLIDFWRMVIQENSTLIVMVAQFIEQNKDKCFKYFPNNHENMELENGIAIRCCTELDFKTYTVRTLLVQRDLEQWTITHLQFTDWPDFGCPAGTQIMLEFCRLMRDYADKSDSPIILHCSAGIGRTGTLIALDILLQTISEDKDVDIFNTVLDLRKDRKNMVQTEKQYLYIHNCISDAIEQPAPIKNCISEKEPIYENLEEIMKEQNGLDVKESKF</sequence>
<dbReference type="InterPro" id="IPR016130">
    <property type="entry name" value="Tyr_Pase_AS"/>
</dbReference>
<dbReference type="AlphaFoldDB" id="A0AAN7PM98"/>
<dbReference type="PROSITE" id="PS00383">
    <property type="entry name" value="TYR_PHOSPHATASE_1"/>
    <property type="match status" value="1"/>
</dbReference>
<dbReference type="Gene3D" id="3.90.190.10">
    <property type="entry name" value="Protein tyrosine phosphatase superfamily"/>
    <property type="match status" value="1"/>
</dbReference>
<evidence type="ECO:0000259" key="13">
    <source>
        <dbReference type="PROSITE" id="PS50056"/>
    </source>
</evidence>
<evidence type="ECO:0000256" key="7">
    <source>
        <dbReference type="ARBA" id="ARBA00022989"/>
    </source>
</evidence>
<feature type="domain" description="Fibronectin type-III" evidence="14">
    <location>
        <begin position="440"/>
        <end position="549"/>
    </location>
</feature>
<dbReference type="EMBL" id="JARPUR010000001">
    <property type="protein sequence ID" value="KAK4886076.1"/>
    <property type="molecule type" value="Genomic_DNA"/>
</dbReference>
<dbReference type="Gene3D" id="2.60.40.10">
    <property type="entry name" value="Immunoglobulins"/>
    <property type="match status" value="3"/>
</dbReference>
<dbReference type="CDD" id="cd00063">
    <property type="entry name" value="FN3"/>
    <property type="match status" value="2"/>
</dbReference>
<dbReference type="InterPro" id="IPR029021">
    <property type="entry name" value="Prot-tyrosine_phosphatase-like"/>
</dbReference>